<dbReference type="SMART" id="SM00450">
    <property type="entry name" value="RHOD"/>
    <property type="match status" value="1"/>
</dbReference>
<evidence type="ECO:0000259" key="2">
    <source>
        <dbReference type="PROSITE" id="PS50206"/>
    </source>
</evidence>
<evidence type="ECO:0000313" key="4">
    <source>
        <dbReference type="Proteomes" id="UP001139485"/>
    </source>
</evidence>
<dbReference type="PROSITE" id="PS51257">
    <property type="entry name" value="PROKAR_LIPOPROTEIN"/>
    <property type="match status" value="1"/>
</dbReference>
<proteinExistence type="predicted"/>
<comment type="caution">
    <text evidence="3">The sequence shown here is derived from an EMBL/GenBank/DDBJ whole genome shotgun (WGS) entry which is preliminary data.</text>
</comment>
<keyword evidence="4" id="KW-1185">Reference proteome</keyword>
<feature type="signal peptide" evidence="1">
    <location>
        <begin position="1"/>
        <end position="23"/>
    </location>
</feature>
<keyword evidence="1" id="KW-0732">Signal</keyword>
<reference evidence="3" key="1">
    <citation type="submission" date="2022-05" db="EMBL/GenBank/DDBJ databases">
        <authorList>
            <person name="Tuo L."/>
        </authorList>
    </citation>
    <scope>NUCLEOTIDE SEQUENCE</scope>
    <source>
        <strain evidence="3">BSK12Z-4</strain>
    </source>
</reference>
<dbReference type="AlphaFoldDB" id="A0A9X2D6Y3"/>
<sequence length="130" mass="12904">MRSRLSSLLLAVGLTLGLSLGLAACGSSESTAGSSAVADAIDGGATIVDVRTPEEFADGHVEGAVNIDVSASTFAEEIAALDPEAAYVVYCRSGSRAGAAIEQMTDAGFTDLVNGGGLGDMEDAGYPATS</sequence>
<name>A0A9X2D6Y3_9ACTN</name>
<dbReference type="CDD" id="cd00158">
    <property type="entry name" value="RHOD"/>
    <property type="match status" value="1"/>
</dbReference>
<dbReference type="PANTHER" id="PTHR45431">
    <property type="entry name" value="RHODANESE-LIKE DOMAIN-CONTAINING PROTEIN 15, CHLOROPLASTIC"/>
    <property type="match status" value="1"/>
</dbReference>
<dbReference type="Gene3D" id="3.40.250.10">
    <property type="entry name" value="Rhodanese-like domain"/>
    <property type="match status" value="1"/>
</dbReference>
<dbReference type="InterPro" id="IPR001763">
    <property type="entry name" value="Rhodanese-like_dom"/>
</dbReference>
<dbReference type="SUPFAM" id="SSF52821">
    <property type="entry name" value="Rhodanese/Cell cycle control phosphatase"/>
    <property type="match status" value="1"/>
</dbReference>
<dbReference type="PANTHER" id="PTHR45431:SF3">
    <property type="entry name" value="RHODANESE-LIKE DOMAIN-CONTAINING PROTEIN 15, CHLOROPLASTIC"/>
    <property type="match status" value="1"/>
</dbReference>
<evidence type="ECO:0000313" key="3">
    <source>
        <dbReference type="EMBL" id="MCM0620281.1"/>
    </source>
</evidence>
<dbReference type="Pfam" id="PF00581">
    <property type="entry name" value="Rhodanese"/>
    <property type="match status" value="1"/>
</dbReference>
<evidence type="ECO:0000256" key="1">
    <source>
        <dbReference type="SAM" id="SignalP"/>
    </source>
</evidence>
<dbReference type="PROSITE" id="PS50206">
    <property type="entry name" value="RHODANESE_3"/>
    <property type="match status" value="1"/>
</dbReference>
<protein>
    <submittedName>
        <fullName evidence="3">Rhodanese-like domain-containing protein</fullName>
    </submittedName>
</protein>
<dbReference type="RefSeq" id="WP_250826948.1">
    <property type="nucleotide sequence ID" value="NZ_JAMOIL010000009.1"/>
</dbReference>
<organism evidence="3 4">
    <name type="scientific">Nocardioides bruguierae</name>
    <dbReference type="NCBI Taxonomy" id="2945102"/>
    <lineage>
        <taxon>Bacteria</taxon>
        <taxon>Bacillati</taxon>
        <taxon>Actinomycetota</taxon>
        <taxon>Actinomycetes</taxon>
        <taxon>Propionibacteriales</taxon>
        <taxon>Nocardioidaceae</taxon>
        <taxon>Nocardioides</taxon>
    </lineage>
</organism>
<dbReference type="InterPro" id="IPR052367">
    <property type="entry name" value="Thiosulfate_ST/Rhodanese-like"/>
</dbReference>
<dbReference type="EMBL" id="JAMOIL010000009">
    <property type="protein sequence ID" value="MCM0620281.1"/>
    <property type="molecule type" value="Genomic_DNA"/>
</dbReference>
<feature type="domain" description="Rhodanese" evidence="2">
    <location>
        <begin position="41"/>
        <end position="130"/>
    </location>
</feature>
<feature type="chain" id="PRO_5040745554" evidence="1">
    <location>
        <begin position="24"/>
        <end position="130"/>
    </location>
</feature>
<dbReference type="InterPro" id="IPR036873">
    <property type="entry name" value="Rhodanese-like_dom_sf"/>
</dbReference>
<accession>A0A9X2D6Y3</accession>
<gene>
    <name evidence="3" type="ORF">M8330_08225</name>
</gene>
<dbReference type="Proteomes" id="UP001139485">
    <property type="component" value="Unassembled WGS sequence"/>
</dbReference>